<dbReference type="PANTHER" id="PTHR36153:SF1">
    <property type="entry name" value="TYPE VI SECRETION SYSTEM COMPONENT TSSM1"/>
    <property type="match status" value="1"/>
</dbReference>
<dbReference type="InterPro" id="IPR048677">
    <property type="entry name" value="TssM1_hel"/>
</dbReference>
<gene>
    <name evidence="5" type="ORF">ACPOL_4083</name>
</gene>
<keyword evidence="6" id="KW-1185">Reference proteome</keyword>
<dbReference type="Pfam" id="PF14331">
    <property type="entry name" value="IcmF-related_N"/>
    <property type="match status" value="1"/>
</dbReference>
<feature type="domain" description="Type VI secretion system component TssM1 N-terminal" evidence="3">
    <location>
        <begin position="65"/>
        <end position="325"/>
    </location>
</feature>
<accession>A0A2Z5G2W0</accession>
<feature type="domain" description="Type VI secretion system component TssM1 helical" evidence="4">
    <location>
        <begin position="810"/>
        <end position="890"/>
    </location>
</feature>
<evidence type="ECO:0000259" key="2">
    <source>
        <dbReference type="Pfam" id="PF06761"/>
    </source>
</evidence>
<reference evidence="5 6" key="1">
    <citation type="journal article" date="2018" name="Front. Microbiol.">
        <title>Hydrolytic Capabilities as a Key to Environmental Success: Chitinolytic and Cellulolytic Acidobacteria From Acidic Sub-arctic Soils and Boreal Peatlands.</title>
        <authorList>
            <person name="Belova S.E."/>
            <person name="Ravin N.V."/>
            <person name="Pankratov T.A."/>
            <person name="Rakitin A.L."/>
            <person name="Ivanova A.A."/>
            <person name="Beletsky A.V."/>
            <person name="Mardanov A.V."/>
            <person name="Sinninghe Damste J.S."/>
            <person name="Dedysh S.N."/>
        </authorList>
    </citation>
    <scope>NUCLEOTIDE SEQUENCE [LARGE SCALE GENOMIC DNA]</scope>
    <source>
        <strain evidence="5 6">SBC82</strain>
    </source>
</reference>
<organism evidence="5 6">
    <name type="scientific">Acidisarcina polymorpha</name>
    <dbReference type="NCBI Taxonomy" id="2211140"/>
    <lineage>
        <taxon>Bacteria</taxon>
        <taxon>Pseudomonadati</taxon>
        <taxon>Acidobacteriota</taxon>
        <taxon>Terriglobia</taxon>
        <taxon>Terriglobales</taxon>
        <taxon>Acidobacteriaceae</taxon>
        <taxon>Acidisarcina</taxon>
    </lineage>
</organism>
<sequence length="1025" mass="111769">MDPELLAGQVYQDEAVIPTRLANLWYGEGAVFVDAGEALNGDSPAWNTLWRRTNPRLLRSVFGAKRPLRAAIVCVSSESFFGTNAAEALPVLGRETNATLRRLARELGSDLPVYVILTKLDRVPGFMEYVQNLNDEEAGERLGISLPRDHTANGVYAERASAAISSALDELFFSLGEFRLEILARETGLANAASIYQFPRELQKLRNNLISYLVELTRPSHLNANPFLRGFYCVGVRAQVIEQAISAPAEIPRRSKNNVDATHILSLREIQSASSSMVGPQSVSRRVAQWCFLPRLFHDVFLAKEERETTSLSDSRISLLRRSGLAAASAALLICIIGLSVSYLNNVRLEHDIEAAAQELPAEAPPAVLASTSQLAALDRLRVTLLQLQDFQRNGAPLMFRWGLYRGDSLIAPARKLYFERFRWLLLATTQQNLTNALVALPGSAPADADYLAAYNPLRGYLITTAFPQYSTADFLPPLLVRFWLNGQHPQTDLQLQLAEQQFRFYSDELRIARLYDISPAIPAVTHARAYLNSFGSTDRIYQNMLAEAAHAAPAIDFNHLFPGSAATVVETHIVPGAFTAAGFAFMQGAIRNPERYFAGESWVLGDQTSPSVQEDSLSQKLLDRYRADFTTQWQEYLRSASVVKYRSLTDAREKLQSLSAPNSALLALIFTASRNTAVADNAVAHEFQPTQALVAPNLSDRLIAPGNNAYINGLVGLQGAVSQFTQDPSVANNPAAAQPVIAAAVSAHSAVSQTAQAFDVDPVAHVEQLVVKIMQEPISSVEESVRGAAPEQINLAGRAFCGSFAPILSKFPFDRNSSIEASPAEVTSVLKPGTGLLWQFYDANLKSLLMQQGNQWVVSPNATVKPTPQFLQFFTRTAGLSNALFSNGASTPTLSFTAHILQSPGIQSVTLVLDEQKLSGSDVSKEFNWTAQSSLQAQLIASYGSNNLPLQFSGPWSLFHLVDRGRVEQASNPVRLAYPLEISGTPIVVNSIPLTERIELSGPAAAILAPGSLTGLHCVAQVAR</sequence>
<dbReference type="InterPro" id="IPR025743">
    <property type="entry name" value="TssM1_N"/>
</dbReference>
<dbReference type="KEGG" id="abas:ACPOL_4083"/>
<dbReference type="Pfam" id="PF21070">
    <property type="entry name" value="IcmF_helical"/>
    <property type="match status" value="1"/>
</dbReference>
<evidence type="ECO:0000259" key="1">
    <source>
        <dbReference type="Pfam" id="PF06744"/>
    </source>
</evidence>
<dbReference type="Pfam" id="PF06761">
    <property type="entry name" value="IcmF-related"/>
    <property type="match status" value="1"/>
</dbReference>
<dbReference type="InterPro" id="IPR053156">
    <property type="entry name" value="T6SS_TssM-like"/>
</dbReference>
<protein>
    <submittedName>
        <fullName evidence="5">IcmF-related protein</fullName>
    </submittedName>
</protein>
<dbReference type="AlphaFoldDB" id="A0A2Z5G2W0"/>
<proteinExistence type="predicted"/>
<evidence type="ECO:0000259" key="3">
    <source>
        <dbReference type="Pfam" id="PF14331"/>
    </source>
</evidence>
<evidence type="ECO:0000313" key="6">
    <source>
        <dbReference type="Proteomes" id="UP000253606"/>
    </source>
</evidence>
<dbReference type="Pfam" id="PF06744">
    <property type="entry name" value="IcmF_C"/>
    <property type="match status" value="1"/>
</dbReference>
<dbReference type="InterPro" id="IPR009612">
    <property type="entry name" value="IcmF-rel"/>
</dbReference>
<feature type="domain" description="Type VI secretion system IcmF C-terminal" evidence="1">
    <location>
        <begin position="904"/>
        <end position="978"/>
    </location>
</feature>
<feature type="domain" description="IcmF-related" evidence="2">
    <location>
        <begin position="375"/>
        <end position="677"/>
    </location>
</feature>
<dbReference type="Proteomes" id="UP000253606">
    <property type="component" value="Chromosome"/>
</dbReference>
<dbReference type="InterPro" id="IPR010623">
    <property type="entry name" value="IcmF_C"/>
</dbReference>
<dbReference type="EMBL" id="CP030840">
    <property type="protein sequence ID" value="AXC13360.1"/>
    <property type="molecule type" value="Genomic_DNA"/>
</dbReference>
<name>A0A2Z5G2W0_9BACT</name>
<dbReference type="PANTHER" id="PTHR36153">
    <property type="entry name" value="INNER MEMBRANE PROTEIN-RELATED"/>
    <property type="match status" value="1"/>
</dbReference>
<evidence type="ECO:0000313" key="5">
    <source>
        <dbReference type="EMBL" id="AXC13360.1"/>
    </source>
</evidence>
<evidence type="ECO:0000259" key="4">
    <source>
        <dbReference type="Pfam" id="PF21070"/>
    </source>
</evidence>